<evidence type="ECO:0000313" key="1">
    <source>
        <dbReference type="EMBL" id="GGI07542.1"/>
    </source>
</evidence>
<evidence type="ECO:0008006" key="3">
    <source>
        <dbReference type="Google" id="ProtNLM"/>
    </source>
</evidence>
<keyword evidence="2" id="KW-1185">Reference proteome</keyword>
<dbReference type="GO" id="GO:0019239">
    <property type="term" value="F:deaminase activity"/>
    <property type="evidence" value="ECO:0007669"/>
    <property type="project" value="TreeGrafter"/>
</dbReference>
<dbReference type="EMBL" id="BMHA01000009">
    <property type="protein sequence ID" value="GGI07542.1"/>
    <property type="molecule type" value="Genomic_DNA"/>
</dbReference>
<dbReference type="AlphaFoldDB" id="A0A8J3ESI8"/>
<reference evidence="1" key="2">
    <citation type="submission" date="2020-09" db="EMBL/GenBank/DDBJ databases">
        <authorList>
            <person name="Sun Q."/>
            <person name="Zhou Y."/>
        </authorList>
    </citation>
    <scope>NUCLEOTIDE SEQUENCE</scope>
    <source>
        <strain evidence="1">CGMCC 1.14988</strain>
    </source>
</reference>
<name>A0A8J3ESI8_9ACTN</name>
<dbReference type="InterPro" id="IPR035959">
    <property type="entry name" value="RutC-like_sf"/>
</dbReference>
<dbReference type="CDD" id="cd00448">
    <property type="entry name" value="YjgF_YER057c_UK114_family"/>
    <property type="match status" value="1"/>
</dbReference>
<sequence>MPAKRQVIEVEGLGHGDNPIPVAVKAGGWLFTGTVPGIDRATGTFPDQVATEIANAFDNLGAVLEAAGVAWGDVTKVDVSLRDKAHRNFVNDNWLKYFPDDDDRPVRHVSRVDLPGEMNIQLQIVAMAS</sequence>
<evidence type="ECO:0000313" key="2">
    <source>
        <dbReference type="Proteomes" id="UP000650511"/>
    </source>
</evidence>
<dbReference type="PANTHER" id="PTHR11803:SF39">
    <property type="entry name" value="2-IMINOBUTANOATE_2-IMINOPROPANOATE DEAMINASE"/>
    <property type="match status" value="1"/>
</dbReference>
<organism evidence="1 2">
    <name type="scientific">Egicoccus halophilus</name>
    <dbReference type="NCBI Taxonomy" id="1670830"/>
    <lineage>
        <taxon>Bacteria</taxon>
        <taxon>Bacillati</taxon>
        <taxon>Actinomycetota</taxon>
        <taxon>Nitriliruptoria</taxon>
        <taxon>Egicoccales</taxon>
        <taxon>Egicoccaceae</taxon>
        <taxon>Egicoccus</taxon>
    </lineage>
</organism>
<dbReference type="PANTHER" id="PTHR11803">
    <property type="entry name" value="2-IMINOBUTANOATE/2-IMINOPROPANOATE DEAMINASE RIDA"/>
    <property type="match status" value="1"/>
</dbReference>
<dbReference type="GO" id="GO:0005829">
    <property type="term" value="C:cytosol"/>
    <property type="evidence" value="ECO:0007669"/>
    <property type="project" value="TreeGrafter"/>
</dbReference>
<dbReference type="RefSeq" id="WP_130648054.1">
    <property type="nucleotide sequence ID" value="NZ_BMHA01000009.1"/>
</dbReference>
<dbReference type="OrthoDB" id="9815126at2"/>
<reference evidence="1" key="1">
    <citation type="journal article" date="2014" name="Int. J. Syst. Evol. Microbiol.">
        <title>Complete genome sequence of Corynebacterium casei LMG S-19264T (=DSM 44701T), isolated from a smear-ripened cheese.</title>
        <authorList>
            <consortium name="US DOE Joint Genome Institute (JGI-PGF)"/>
            <person name="Walter F."/>
            <person name="Albersmeier A."/>
            <person name="Kalinowski J."/>
            <person name="Ruckert C."/>
        </authorList>
    </citation>
    <scope>NUCLEOTIDE SEQUENCE</scope>
    <source>
        <strain evidence="1">CGMCC 1.14988</strain>
    </source>
</reference>
<dbReference type="Gene3D" id="3.30.1330.40">
    <property type="entry name" value="RutC-like"/>
    <property type="match status" value="1"/>
</dbReference>
<protein>
    <recommendedName>
        <fullName evidence="3">RidA family protein</fullName>
    </recommendedName>
</protein>
<dbReference type="Pfam" id="PF01042">
    <property type="entry name" value="Ribonuc_L-PSP"/>
    <property type="match status" value="1"/>
</dbReference>
<proteinExistence type="predicted"/>
<dbReference type="InterPro" id="IPR006175">
    <property type="entry name" value="YjgF/YER057c/UK114"/>
</dbReference>
<gene>
    <name evidence="1" type="ORF">GCM10011354_24610</name>
</gene>
<dbReference type="SUPFAM" id="SSF55298">
    <property type="entry name" value="YjgF-like"/>
    <property type="match status" value="1"/>
</dbReference>
<comment type="caution">
    <text evidence="1">The sequence shown here is derived from an EMBL/GenBank/DDBJ whole genome shotgun (WGS) entry which is preliminary data.</text>
</comment>
<accession>A0A8J3ESI8</accession>
<dbReference type="Proteomes" id="UP000650511">
    <property type="component" value="Unassembled WGS sequence"/>
</dbReference>